<evidence type="ECO:0000313" key="1">
    <source>
        <dbReference type="EMBL" id="QHS82965.1"/>
    </source>
</evidence>
<accession>A0A6C0AUR4</accession>
<dbReference type="EMBL" id="MN740864">
    <property type="protein sequence ID" value="QHS82965.1"/>
    <property type="molecule type" value="Genomic_DNA"/>
</dbReference>
<protein>
    <submittedName>
        <fullName evidence="1">Uncharacterized protein</fullName>
    </submittedName>
</protein>
<reference evidence="1" key="1">
    <citation type="journal article" date="2020" name="Nature">
        <title>Giant virus diversity and host interactions through global metagenomics.</title>
        <authorList>
            <person name="Schulz F."/>
            <person name="Roux S."/>
            <person name="Paez-Espino D."/>
            <person name="Jungbluth S."/>
            <person name="Walsh D.A."/>
            <person name="Denef V.J."/>
            <person name="McMahon K.D."/>
            <person name="Konstantinidis K.T."/>
            <person name="Eloe-Fadrosh E.A."/>
            <person name="Kyrpides N.C."/>
            <person name="Woyke T."/>
        </authorList>
    </citation>
    <scope>NUCLEOTIDE SEQUENCE</scope>
    <source>
        <strain evidence="1">GVMAG-S-1103017-74</strain>
    </source>
</reference>
<proteinExistence type="predicted"/>
<organism evidence="1">
    <name type="scientific">viral metagenome</name>
    <dbReference type="NCBI Taxonomy" id="1070528"/>
    <lineage>
        <taxon>unclassified sequences</taxon>
        <taxon>metagenomes</taxon>
        <taxon>organismal metagenomes</taxon>
    </lineage>
</organism>
<dbReference type="AlphaFoldDB" id="A0A6C0AUR4"/>
<name>A0A6C0AUR4_9ZZZZ</name>
<sequence length="299" mass="32005">MPSDAFVCYPIRQRPELGKFWWCAASVNGQKVWSVLDTASHDMLVPHADKCTKCTERKTTPRGVQDLPRNAKKSAMHFSIESVHMSRGKGEVCAIGPDGDAQCDRRPVLWITSADRLGYAVRGVGPGASAHTVLGVGIPADGHRGRMWTTPHPGVAQHAATRSTPLYVQDTVVKGPQAHKLPCVNVQRVQRPGNAGDGVATSGNTAVMLDTGTPGCILPGEWLGKSTKGVTSPQYVARNVTLHLENGVTLTGVSVYNGGSLASIQARFGCDGIIGSESMRGWAVEMHYKDRKVLFTPLA</sequence>